<dbReference type="InterPro" id="IPR057739">
    <property type="entry name" value="Glyco_hydro_29_N"/>
</dbReference>
<evidence type="ECO:0000256" key="4">
    <source>
        <dbReference type="SAM" id="SignalP"/>
    </source>
</evidence>
<gene>
    <name evidence="6" type="ORF">KTO63_13585</name>
</gene>
<sequence length="514" mass="58337">MRKNILYSIGLLCAISSTVAAQKNAQESEEQRRIKAEHAQIGITDDVKSNYKRTTNPDAQWFPDAGFGMFIHWSISSVNEVDISWAMITGAKLSVRNPKPTDEEMRKYMEDGDYLAFMDCKKTNSCLTPNQYWDLAKKFNPSSFDPDIWARQAKEAGMTYVVLTARHHDGFALWPSKYGDFNTKNYMGGRDLVKEYIAACRKYGLKVGLYYSGPDWHFDKDFHNFMYWRLKKDFPFLPELDADLHPRTTQKTEAEKQQHYENVAAYLTGQIEELLTNYGKIDMLWFDGTPDIPKDNSARNQLITVERIHQLQPGIVLSPRFYGYGDYESTEGDGALPTTVQSNWSELCSNIETLGWGYCNSPVKTSAFELNQLAVCRANNTNFLLNFGPDKNGVFCKDMADRLHDFAAWMKVNGSAIKGTHALDPKEQASVPAVANEKHRYLFVMPKTKNDTIVAALPLPAETITFKTSHPIKKIQLLGQKVDVKYEVNDGQVTIHVPSEVRTINGDVLDVVLK</sequence>
<dbReference type="EMBL" id="JAHSPG010000011">
    <property type="protein sequence ID" value="MBV4358191.1"/>
    <property type="molecule type" value="Genomic_DNA"/>
</dbReference>
<proteinExistence type="predicted"/>
<dbReference type="PANTHER" id="PTHR10030">
    <property type="entry name" value="ALPHA-L-FUCOSIDASE"/>
    <property type="match status" value="1"/>
</dbReference>
<evidence type="ECO:0000256" key="3">
    <source>
        <dbReference type="ARBA" id="ARBA00023295"/>
    </source>
</evidence>
<dbReference type="RefSeq" id="WP_217791876.1">
    <property type="nucleotide sequence ID" value="NZ_JAHSPG010000011.1"/>
</dbReference>
<dbReference type="SMART" id="SM00812">
    <property type="entry name" value="Alpha_L_fucos"/>
    <property type="match status" value="1"/>
</dbReference>
<protein>
    <submittedName>
        <fullName evidence="6">Alpha-L-fucosidase</fullName>
    </submittedName>
</protein>
<keyword evidence="2" id="KW-0378">Hydrolase</keyword>
<dbReference type="Pfam" id="PF01120">
    <property type="entry name" value="Alpha_L_fucos"/>
    <property type="match status" value="1"/>
</dbReference>
<organism evidence="6 7">
    <name type="scientific">Pinibacter aurantiacus</name>
    <dbReference type="NCBI Taxonomy" id="2851599"/>
    <lineage>
        <taxon>Bacteria</taxon>
        <taxon>Pseudomonadati</taxon>
        <taxon>Bacteroidota</taxon>
        <taxon>Chitinophagia</taxon>
        <taxon>Chitinophagales</taxon>
        <taxon>Chitinophagaceae</taxon>
        <taxon>Pinibacter</taxon>
    </lineage>
</organism>
<dbReference type="GO" id="GO:0005764">
    <property type="term" value="C:lysosome"/>
    <property type="evidence" value="ECO:0007669"/>
    <property type="project" value="TreeGrafter"/>
</dbReference>
<dbReference type="GO" id="GO:0004560">
    <property type="term" value="F:alpha-L-fucosidase activity"/>
    <property type="evidence" value="ECO:0007669"/>
    <property type="project" value="InterPro"/>
</dbReference>
<dbReference type="Proteomes" id="UP000812270">
    <property type="component" value="Unassembled WGS sequence"/>
</dbReference>
<reference evidence="6" key="1">
    <citation type="submission" date="2021-06" db="EMBL/GenBank/DDBJ databases">
        <authorList>
            <person name="Huq M.A."/>
        </authorList>
    </citation>
    <scope>NUCLEOTIDE SEQUENCE</scope>
    <source>
        <strain evidence="6">MAH-26</strain>
    </source>
</reference>
<keyword evidence="7" id="KW-1185">Reference proteome</keyword>
<accession>A0A9E2S8E1</accession>
<dbReference type="AlphaFoldDB" id="A0A9E2S8E1"/>
<dbReference type="PANTHER" id="PTHR10030:SF37">
    <property type="entry name" value="ALPHA-L-FUCOSIDASE-RELATED"/>
    <property type="match status" value="1"/>
</dbReference>
<comment type="caution">
    <text evidence="6">The sequence shown here is derived from an EMBL/GenBank/DDBJ whole genome shotgun (WGS) entry which is preliminary data.</text>
</comment>
<evidence type="ECO:0000313" key="6">
    <source>
        <dbReference type="EMBL" id="MBV4358191.1"/>
    </source>
</evidence>
<feature type="chain" id="PRO_5038746602" evidence="4">
    <location>
        <begin position="21"/>
        <end position="514"/>
    </location>
</feature>
<keyword evidence="3" id="KW-0326">Glycosidase</keyword>
<evidence type="ECO:0000259" key="5">
    <source>
        <dbReference type="Pfam" id="PF01120"/>
    </source>
</evidence>
<dbReference type="GO" id="GO:0016139">
    <property type="term" value="P:glycoside catabolic process"/>
    <property type="evidence" value="ECO:0007669"/>
    <property type="project" value="TreeGrafter"/>
</dbReference>
<evidence type="ECO:0000313" key="7">
    <source>
        <dbReference type="Proteomes" id="UP000812270"/>
    </source>
</evidence>
<keyword evidence="1 4" id="KW-0732">Signal</keyword>
<name>A0A9E2S8E1_9BACT</name>
<feature type="signal peptide" evidence="4">
    <location>
        <begin position="1"/>
        <end position="20"/>
    </location>
</feature>
<feature type="domain" description="Glycoside hydrolase family 29 N-terminal" evidence="5">
    <location>
        <begin position="54"/>
        <end position="414"/>
    </location>
</feature>
<evidence type="ECO:0000256" key="2">
    <source>
        <dbReference type="ARBA" id="ARBA00022801"/>
    </source>
</evidence>
<dbReference type="InterPro" id="IPR000933">
    <property type="entry name" value="Glyco_hydro_29"/>
</dbReference>
<evidence type="ECO:0000256" key="1">
    <source>
        <dbReference type="ARBA" id="ARBA00022729"/>
    </source>
</evidence>
<dbReference type="GO" id="GO:0006004">
    <property type="term" value="P:fucose metabolic process"/>
    <property type="evidence" value="ECO:0007669"/>
    <property type="project" value="TreeGrafter"/>
</dbReference>